<evidence type="ECO:0000256" key="8">
    <source>
        <dbReference type="SAM" id="Phobius"/>
    </source>
</evidence>
<evidence type="ECO:0000256" key="3">
    <source>
        <dbReference type="ARBA" id="ARBA00022723"/>
    </source>
</evidence>
<evidence type="ECO:0000256" key="6">
    <source>
        <dbReference type="ARBA" id="ARBA00023033"/>
    </source>
</evidence>
<dbReference type="PANTHER" id="PTHR46206:SF6">
    <property type="entry name" value="CYTOCHROME P450 MONOOXYGENASE AN1598-RELATED"/>
    <property type="match status" value="1"/>
</dbReference>
<keyword evidence="10" id="KW-1185">Reference proteome</keyword>
<dbReference type="OrthoDB" id="1844152at2759"/>
<dbReference type="PANTHER" id="PTHR46206">
    <property type="entry name" value="CYTOCHROME P450"/>
    <property type="match status" value="1"/>
</dbReference>
<evidence type="ECO:0000256" key="5">
    <source>
        <dbReference type="ARBA" id="ARBA00023004"/>
    </source>
</evidence>
<keyword evidence="6" id="KW-0503">Monooxygenase</keyword>
<sequence>MLEDYISPLGAAVIASILIASLALFLPRLLQQKELDIPRIGEKPGIFGNTSKGNFHQNALQLVQEGYARYKDSLYSIGTTEMDRVIVSQKFMKDFGALSRAQLHLTATRRLAGPYTGMDIAEEGDLTFLVCAGQLSQNIGRLAQPAYDEILFALNRKLEGLQSNNGKYSVPLYMTATELITSACASAFVGPELCRDPEWLATATGYSMDVYMISNDLNQHYRFMYPFVAPFLASYRQVKKRFELARRLLGPLIAERRSAADKEYPDVLHWLTKAARGRETESDEIVKRMLFLNMAAISTSGSTVTNVLLDLCARPEEMVILREEMQAAVKANGGITLATLNSLKKTDSYLSESRRVNSLGLMTFSRELMVPFKLSNGVTLPANTYISMTHQPMMNDPHFFPSPETFDGLRFFKLRQEKGHEDKHQFASLNPNIPNWGVGKFACPGRFWASAQIKLLLMVLLLEFDVSYPEGQTERPVNAMNGENYSVSRTQQIVLKRRM</sequence>
<dbReference type="AlphaFoldDB" id="A0A8T9C654"/>
<comment type="cofactor">
    <cofactor evidence="1 7">
        <name>heme</name>
        <dbReference type="ChEBI" id="CHEBI:30413"/>
    </cofactor>
</comment>
<dbReference type="SUPFAM" id="SSF48264">
    <property type="entry name" value="Cytochrome P450"/>
    <property type="match status" value="1"/>
</dbReference>
<dbReference type="CDD" id="cd11041">
    <property type="entry name" value="CYP503A1-like"/>
    <property type="match status" value="1"/>
</dbReference>
<dbReference type="Proteomes" id="UP000469558">
    <property type="component" value="Unassembled WGS sequence"/>
</dbReference>
<keyword evidence="4" id="KW-0560">Oxidoreductase</keyword>
<gene>
    <name evidence="9" type="primary">CYP503A1_1</name>
    <name evidence="9" type="ORF">LSUE1_G006271</name>
</gene>
<keyword evidence="7" id="KW-0349">Heme</keyword>
<dbReference type="InterPro" id="IPR001128">
    <property type="entry name" value="Cyt_P450"/>
</dbReference>
<accession>A0A8T9C654</accession>
<feature type="binding site" description="axial binding residue" evidence="7">
    <location>
        <position position="443"/>
    </location>
    <ligand>
        <name>heme</name>
        <dbReference type="ChEBI" id="CHEBI:30413"/>
    </ligand>
    <ligandPart>
        <name>Fe</name>
        <dbReference type="ChEBI" id="CHEBI:18248"/>
    </ligandPart>
</feature>
<keyword evidence="8" id="KW-1133">Transmembrane helix</keyword>
<evidence type="ECO:0000256" key="4">
    <source>
        <dbReference type="ARBA" id="ARBA00023002"/>
    </source>
</evidence>
<keyword evidence="3 7" id="KW-0479">Metal-binding</keyword>
<dbReference type="GO" id="GO:0020037">
    <property type="term" value="F:heme binding"/>
    <property type="evidence" value="ECO:0007669"/>
    <property type="project" value="InterPro"/>
</dbReference>
<dbReference type="PRINTS" id="PR00465">
    <property type="entry name" value="EP450IV"/>
</dbReference>
<evidence type="ECO:0000256" key="1">
    <source>
        <dbReference type="ARBA" id="ARBA00001971"/>
    </source>
</evidence>
<keyword evidence="5 7" id="KW-0408">Iron</keyword>
<evidence type="ECO:0000313" key="9">
    <source>
        <dbReference type="EMBL" id="TVY81209.1"/>
    </source>
</evidence>
<keyword evidence="8" id="KW-0812">Transmembrane</keyword>
<evidence type="ECO:0000256" key="2">
    <source>
        <dbReference type="ARBA" id="ARBA00010617"/>
    </source>
</evidence>
<dbReference type="GO" id="GO:0005506">
    <property type="term" value="F:iron ion binding"/>
    <property type="evidence" value="ECO:0007669"/>
    <property type="project" value="InterPro"/>
</dbReference>
<evidence type="ECO:0000313" key="10">
    <source>
        <dbReference type="Proteomes" id="UP000469558"/>
    </source>
</evidence>
<evidence type="ECO:0000256" key="7">
    <source>
        <dbReference type="PIRSR" id="PIRSR602403-1"/>
    </source>
</evidence>
<proteinExistence type="inferred from homology"/>
<protein>
    <submittedName>
        <fullName evidence="9">Ent-kaurene oxidase</fullName>
    </submittedName>
</protein>
<dbReference type="InterPro" id="IPR036396">
    <property type="entry name" value="Cyt_P450_sf"/>
</dbReference>
<name>A0A8T9C654_9HELO</name>
<feature type="transmembrane region" description="Helical" evidence="8">
    <location>
        <begin position="6"/>
        <end position="26"/>
    </location>
</feature>
<reference evidence="9 10" key="1">
    <citation type="submission" date="2018-05" db="EMBL/GenBank/DDBJ databases">
        <title>Genome sequencing and assembly of the regulated plant pathogen Lachnellula willkommii and related sister species for the development of diagnostic species identification markers.</title>
        <authorList>
            <person name="Giroux E."/>
            <person name="Bilodeau G."/>
        </authorList>
    </citation>
    <scope>NUCLEOTIDE SEQUENCE [LARGE SCALE GENOMIC DNA]</scope>
    <source>
        <strain evidence="9 10">CBS 268.59</strain>
    </source>
</reference>
<comment type="caution">
    <text evidence="9">The sequence shown here is derived from an EMBL/GenBank/DDBJ whole genome shotgun (WGS) entry which is preliminary data.</text>
</comment>
<dbReference type="GO" id="GO:0016705">
    <property type="term" value="F:oxidoreductase activity, acting on paired donors, with incorporation or reduction of molecular oxygen"/>
    <property type="evidence" value="ECO:0007669"/>
    <property type="project" value="InterPro"/>
</dbReference>
<dbReference type="Gene3D" id="1.10.630.10">
    <property type="entry name" value="Cytochrome P450"/>
    <property type="match status" value="1"/>
</dbReference>
<organism evidence="9 10">
    <name type="scientific">Lachnellula suecica</name>
    <dbReference type="NCBI Taxonomy" id="602035"/>
    <lineage>
        <taxon>Eukaryota</taxon>
        <taxon>Fungi</taxon>
        <taxon>Dikarya</taxon>
        <taxon>Ascomycota</taxon>
        <taxon>Pezizomycotina</taxon>
        <taxon>Leotiomycetes</taxon>
        <taxon>Helotiales</taxon>
        <taxon>Lachnaceae</taxon>
        <taxon>Lachnellula</taxon>
    </lineage>
</organism>
<comment type="similarity">
    <text evidence="2">Belongs to the cytochrome P450 family.</text>
</comment>
<keyword evidence="8" id="KW-0472">Membrane</keyword>
<dbReference type="GO" id="GO:0004497">
    <property type="term" value="F:monooxygenase activity"/>
    <property type="evidence" value="ECO:0007669"/>
    <property type="project" value="UniProtKB-KW"/>
</dbReference>
<dbReference type="InterPro" id="IPR002403">
    <property type="entry name" value="Cyt_P450_E_grp-IV"/>
</dbReference>
<dbReference type="EMBL" id="QGMK01000525">
    <property type="protein sequence ID" value="TVY81209.1"/>
    <property type="molecule type" value="Genomic_DNA"/>
</dbReference>
<dbReference type="Pfam" id="PF00067">
    <property type="entry name" value="p450"/>
    <property type="match status" value="1"/>
</dbReference>